<dbReference type="InParanoid" id="A0A4W3HES9"/>
<organism evidence="8 9">
    <name type="scientific">Callorhinchus milii</name>
    <name type="common">Ghost shark</name>
    <dbReference type="NCBI Taxonomy" id="7868"/>
    <lineage>
        <taxon>Eukaryota</taxon>
        <taxon>Metazoa</taxon>
        <taxon>Chordata</taxon>
        <taxon>Craniata</taxon>
        <taxon>Vertebrata</taxon>
        <taxon>Chondrichthyes</taxon>
        <taxon>Holocephali</taxon>
        <taxon>Chimaeriformes</taxon>
        <taxon>Callorhinchidae</taxon>
        <taxon>Callorhinchus</taxon>
    </lineage>
</organism>
<dbReference type="PROSITE" id="PS50041">
    <property type="entry name" value="C_TYPE_LECTIN_2"/>
    <property type="match status" value="1"/>
</dbReference>
<name>A0A4W3HES9_CALMI</name>
<dbReference type="Pfam" id="PF00059">
    <property type="entry name" value="Lectin_C"/>
    <property type="match status" value="1"/>
</dbReference>
<dbReference type="GeneTree" id="ENSGT00390000001844"/>
<dbReference type="AlphaFoldDB" id="A0A4W3HES9"/>
<comment type="subcellular location">
    <subcellularLocation>
        <location evidence="1">Membrane</location>
        <topology evidence="1">Single-pass type I membrane protein</topology>
    </subcellularLocation>
</comment>
<reference evidence="9" key="2">
    <citation type="journal article" date="2007" name="PLoS Biol.">
        <title>Survey sequencing and comparative analysis of the elephant shark (Callorhinchus milii) genome.</title>
        <authorList>
            <person name="Venkatesh B."/>
            <person name="Kirkness E.F."/>
            <person name="Loh Y.H."/>
            <person name="Halpern A.L."/>
            <person name="Lee A.P."/>
            <person name="Johnson J."/>
            <person name="Dandona N."/>
            <person name="Viswanathan L.D."/>
            <person name="Tay A."/>
            <person name="Venter J.C."/>
            <person name="Strausberg R.L."/>
            <person name="Brenner S."/>
        </authorList>
    </citation>
    <scope>NUCLEOTIDE SEQUENCE [LARGE SCALE GENOMIC DNA]</scope>
</reference>
<evidence type="ECO:0000256" key="1">
    <source>
        <dbReference type="ARBA" id="ARBA00004479"/>
    </source>
</evidence>
<evidence type="ECO:0000256" key="5">
    <source>
        <dbReference type="ARBA" id="ARBA00022989"/>
    </source>
</evidence>
<keyword evidence="4" id="KW-0430">Lectin</keyword>
<evidence type="ECO:0000313" key="8">
    <source>
        <dbReference type="Ensembl" id="ENSCMIP00000008209.1"/>
    </source>
</evidence>
<proteinExistence type="predicted"/>
<dbReference type="GO" id="GO:0016020">
    <property type="term" value="C:membrane"/>
    <property type="evidence" value="ECO:0007669"/>
    <property type="project" value="UniProtKB-SubCell"/>
</dbReference>
<keyword evidence="3" id="KW-0732">Signal</keyword>
<dbReference type="InterPro" id="IPR016187">
    <property type="entry name" value="CTDL_fold"/>
</dbReference>
<dbReference type="Gene3D" id="3.10.100.10">
    <property type="entry name" value="Mannose-Binding Protein A, subunit A"/>
    <property type="match status" value="1"/>
</dbReference>
<dbReference type="Proteomes" id="UP000314986">
    <property type="component" value="Unassembled WGS sequence"/>
</dbReference>
<dbReference type="GO" id="GO:0005540">
    <property type="term" value="F:hyaluronic acid binding"/>
    <property type="evidence" value="ECO:0007669"/>
    <property type="project" value="TreeGrafter"/>
</dbReference>
<evidence type="ECO:0000256" key="4">
    <source>
        <dbReference type="ARBA" id="ARBA00022734"/>
    </source>
</evidence>
<dbReference type="InterPro" id="IPR001304">
    <property type="entry name" value="C-type_lectin-like"/>
</dbReference>
<dbReference type="PANTHER" id="PTHR14789">
    <property type="entry name" value="CHONDROLECTIN VARIANT CHODLFDELTAE"/>
    <property type="match status" value="1"/>
</dbReference>
<evidence type="ECO:0000256" key="2">
    <source>
        <dbReference type="ARBA" id="ARBA00022692"/>
    </source>
</evidence>
<reference evidence="8" key="4">
    <citation type="submission" date="2025-08" db="UniProtKB">
        <authorList>
            <consortium name="Ensembl"/>
        </authorList>
    </citation>
    <scope>IDENTIFICATION</scope>
</reference>
<reference evidence="9" key="1">
    <citation type="journal article" date="2006" name="Science">
        <title>Ancient noncoding elements conserved in the human genome.</title>
        <authorList>
            <person name="Venkatesh B."/>
            <person name="Kirkness E.F."/>
            <person name="Loh Y.H."/>
            <person name="Halpern A.L."/>
            <person name="Lee A.P."/>
            <person name="Johnson J."/>
            <person name="Dandona N."/>
            <person name="Viswanathan L.D."/>
            <person name="Tay A."/>
            <person name="Venter J.C."/>
            <person name="Strausberg R.L."/>
            <person name="Brenner S."/>
        </authorList>
    </citation>
    <scope>NUCLEOTIDE SEQUENCE [LARGE SCALE GENOMIC DNA]</scope>
</reference>
<evidence type="ECO:0000313" key="9">
    <source>
        <dbReference type="Proteomes" id="UP000314986"/>
    </source>
</evidence>
<keyword evidence="9" id="KW-1185">Reference proteome</keyword>
<accession>A0A4W3HES9</accession>
<reference evidence="8" key="5">
    <citation type="submission" date="2025-09" db="UniProtKB">
        <authorList>
            <consortium name="Ensembl"/>
        </authorList>
    </citation>
    <scope>IDENTIFICATION</scope>
</reference>
<evidence type="ECO:0000256" key="6">
    <source>
        <dbReference type="ARBA" id="ARBA00023136"/>
    </source>
</evidence>
<keyword evidence="5" id="KW-1133">Transmembrane helix</keyword>
<dbReference type="PANTHER" id="PTHR14789:SF2">
    <property type="entry name" value="LAYILIN"/>
    <property type="match status" value="1"/>
</dbReference>
<keyword evidence="6" id="KW-0472">Membrane</keyword>
<sequence length="114" mass="12903">ERPGGEWGERGGNESQIVCRGGVERPCYKVAYFRDAWRRAEFGAARRECERDGGQLLSVQSLHEQRFVQKLLEALSAADGDFWIGLWRGESETGNLTDCAARYQWLDGTDGSFR</sequence>
<dbReference type="SUPFAM" id="SSF56436">
    <property type="entry name" value="C-type lectin-like"/>
    <property type="match status" value="1"/>
</dbReference>
<reference evidence="9" key="3">
    <citation type="journal article" date="2014" name="Nature">
        <title>Elephant shark genome provides unique insights into gnathostome evolution.</title>
        <authorList>
            <consortium name="International Elephant Shark Genome Sequencing Consortium"/>
            <person name="Venkatesh B."/>
            <person name="Lee A.P."/>
            <person name="Ravi V."/>
            <person name="Maurya A.K."/>
            <person name="Lian M.M."/>
            <person name="Swann J.B."/>
            <person name="Ohta Y."/>
            <person name="Flajnik M.F."/>
            <person name="Sutoh Y."/>
            <person name="Kasahara M."/>
            <person name="Hoon S."/>
            <person name="Gangu V."/>
            <person name="Roy S.W."/>
            <person name="Irimia M."/>
            <person name="Korzh V."/>
            <person name="Kondrychyn I."/>
            <person name="Lim Z.W."/>
            <person name="Tay B.H."/>
            <person name="Tohari S."/>
            <person name="Kong K.W."/>
            <person name="Ho S."/>
            <person name="Lorente-Galdos B."/>
            <person name="Quilez J."/>
            <person name="Marques-Bonet T."/>
            <person name="Raney B.J."/>
            <person name="Ingham P.W."/>
            <person name="Tay A."/>
            <person name="Hillier L.W."/>
            <person name="Minx P."/>
            <person name="Boehm T."/>
            <person name="Wilson R.K."/>
            <person name="Brenner S."/>
            <person name="Warren W.C."/>
        </authorList>
    </citation>
    <scope>NUCLEOTIDE SEQUENCE [LARGE SCALE GENOMIC DNA]</scope>
</reference>
<keyword evidence="2" id="KW-0812">Transmembrane</keyword>
<dbReference type="OMA" id="KSTFRWE"/>
<protein>
    <recommendedName>
        <fullName evidence="7">C-type lectin domain-containing protein</fullName>
    </recommendedName>
</protein>
<dbReference type="Ensembl" id="ENSCMIT00000008444.1">
    <property type="protein sequence ID" value="ENSCMIP00000008209.1"/>
    <property type="gene ID" value="ENSCMIG00000004415.1"/>
</dbReference>
<dbReference type="GO" id="GO:0030246">
    <property type="term" value="F:carbohydrate binding"/>
    <property type="evidence" value="ECO:0007669"/>
    <property type="project" value="UniProtKB-KW"/>
</dbReference>
<dbReference type="InterPro" id="IPR051505">
    <property type="entry name" value="C-type_lectin_domain"/>
</dbReference>
<dbReference type="InterPro" id="IPR016186">
    <property type="entry name" value="C-type_lectin-like/link_sf"/>
</dbReference>
<evidence type="ECO:0000256" key="3">
    <source>
        <dbReference type="ARBA" id="ARBA00022729"/>
    </source>
</evidence>
<evidence type="ECO:0000259" key="7">
    <source>
        <dbReference type="PROSITE" id="PS50041"/>
    </source>
</evidence>
<feature type="domain" description="C-type lectin" evidence="7">
    <location>
        <begin position="23"/>
        <end position="114"/>
    </location>
</feature>
<dbReference type="STRING" id="7868.ENSCMIP00000008209"/>